<dbReference type="PROSITE" id="PS50977">
    <property type="entry name" value="HTH_TETR_2"/>
    <property type="match status" value="1"/>
</dbReference>
<dbReference type="PANTHER" id="PTHR30055:SF234">
    <property type="entry name" value="HTH-TYPE TRANSCRIPTIONAL REGULATOR BETI"/>
    <property type="match status" value="1"/>
</dbReference>
<dbReference type="Pfam" id="PF21597">
    <property type="entry name" value="TetR_C_43"/>
    <property type="match status" value="1"/>
</dbReference>
<name>A0A1H5Z3H8_9ACTN</name>
<dbReference type="PANTHER" id="PTHR30055">
    <property type="entry name" value="HTH-TYPE TRANSCRIPTIONAL REGULATOR RUTR"/>
    <property type="match status" value="1"/>
</dbReference>
<dbReference type="GO" id="GO:0003700">
    <property type="term" value="F:DNA-binding transcription factor activity"/>
    <property type="evidence" value="ECO:0007669"/>
    <property type="project" value="TreeGrafter"/>
</dbReference>
<evidence type="ECO:0000256" key="2">
    <source>
        <dbReference type="ARBA" id="ARBA00023125"/>
    </source>
</evidence>
<dbReference type="SUPFAM" id="SSF46689">
    <property type="entry name" value="Homeodomain-like"/>
    <property type="match status" value="1"/>
</dbReference>
<dbReference type="Proteomes" id="UP000236754">
    <property type="component" value="Unassembled WGS sequence"/>
</dbReference>
<dbReference type="InterPro" id="IPR050109">
    <property type="entry name" value="HTH-type_TetR-like_transc_reg"/>
</dbReference>
<dbReference type="InterPro" id="IPR036271">
    <property type="entry name" value="Tet_transcr_reg_TetR-rel_C_sf"/>
</dbReference>
<dbReference type="InterPro" id="IPR001647">
    <property type="entry name" value="HTH_TetR"/>
</dbReference>
<evidence type="ECO:0000256" key="1">
    <source>
        <dbReference type="ARBA" id="ARBA00023015"/>
    </source>
</evidence>
<dbReference type="AlphaFoldDB" id="A0A1H5Z3H8"/>
<evidence type="ECO:0000256" key="3">
    <source>
        <dbReference type="ARBA" id="ARBA00023163"/>
    </source>
</evidence>
<organism evidence="7 8">
    <name type="scientific">Actinacidiphila yanglinensis</name>
    <dbReference type="NCBI Taxonomy" id="310779"/>
    <lineage>
        <taxon>Bacteria</taxon>
        <taxon>Bacillati</taxon>
        <taxon>Actinomycetota</taxon>
        <taxon>Actinomycetes</taxon>
        <taxon>Kitasatosporales</taxon>
        <taxon>Streptomycetaceae</taxon>
        <taxon>Actinacidiphila</taxon>
    </lineage>
</organism>
<dbReference type="Pfam" id="PF00440">
    <property type="entry name" value="TetR_N"/>
    <property type="match status" value="1"/>
</dbReference>
<dbReference type="InterPro" id="IPR009057">
    <property type="entry name" value="Homeodomain-like_sf"/>
</dbReference>
<dbReference type="Gene3D" id="1.10.357.10">
    <property type="entry name" value="Tetracycline Repressor, domain 2"/>
    <property type="match status" value="1"/>
</dbReference>
<dbReference type="PRINTS" id="PR00455">
    <property type="entry name" value="HTHTETR"/>
</dbReference>
<dbReference type="SUPFAM" id="SSF48498">
    <property type="entry name" value="Tetracyclin repressor-like, C-terminal domain"/>
    <property type="match status" value="1"/>
</dbReference>
<feature type="DNA-binding region" description="H-T-H motif" evidence="4">
    <location>
        <begin position="64"/>
        <end position="83"/>
    </location>
</feature>
<proteinExistence type="predicted"/>
<keyword evidence="8" id="KW-1185">Reference proteome</keyword>
<gene>
    <name evidence="7" type="ORF">SAMN05216223_104297</name>
</gene>
<dbReference type="InterPro" id="IPR049445">
    <property type="entry name" value="TetR_SbtR-like_C"/>
</dbReference>
<dbReference type="GO" id="GO:0000976">
    <property type="term" value="F:transcription cis-regulatory region binding"/>
    <property type="evidence" value="ECO:0007669"/>
    <property type="project" value="TreeGrafter"/>
</dbReference>
<reference evidence="7 8" key="1">
    <citation type="submission" date="2016-10" db="EMBL/GenBank/DDBJ databases">
        <authorList>
            <person name="de Groot N.N."/>
        </authorList>
    </citation>
    <scope>NUCLEOTIDE SEQUENCE [LARGE SCALE GENOMIC DNA]</scope>
    <source>
        <strain evidence="7 8">CGMCC 4.2023</strain>
    </source>
</reference>
<accession>A0A1H5Z3H8</accession>
<keyword evidence="3" id="KW-0804">Transcription</keyword>
<dbReference type="EMBL" id="FNVU01000004">
    <property type="protein sequence ID" value="SEG31063.1"/>
    <property type="molecule type" value="Genomic_DNA"/>
</dbReference>
<feature type="region of interest" description="Disordered" evidence="5">
    <location>
        <begin position="1"/>
        <end position="34"/>
    </location>
</feature>
<evidence type="ECO:0000259" key="6">
    <source>
        <dbReference type="PROSITE" id="PS50977"/>
    </source>
</evidence>
<protein>
    <submittedName>
        <fullName evidence="7">Transcriptional regulator, TetR family</fullName>
    </submittedName>
</protein>
<evidence type="ECO:0000256" key="4">
    <source>
        <dbReference type="PROSITE-ProRule" id="PRU00335"/>
    </source>
</evidence>
<feature type="compositionally biased region" description="Basic and acidic residues" evidence="5">
    <location>
        <begin position="1"/>
        <end position="10"/>
    </location>
</feature>
<dbReference type="RefSeq" id="WP_235031984.1">
    <property type="nucleotide sequence ID" value="NZ_FNVU01000004.1"/>
</dbReference>
<keyword evidence="1" id="KW-0805">Transcription regulation</keyword>
<sequence>MRERVIDVPEAKPVGAGPTGVEPVGAESTGTEPAKPLRADARRNRDRLLQVAREAFAVEGIAVPLDVIARRAGVGPGTLYRHFPTKEALFEAVVHDRLHQLIHLARELGGDPGGDPGAALGTFLDHLLREAAPKQDLVDALVGSGIDIQDAVLATAAVLRDEIALLLSRAQAAGAVRADLTPADLMALVSAFLHAMRPRSATPADPARLLSVLLDGMAPRP</sequence>
<evidence type="ECO:0000313" key="7">
    <source>
        <dbReference type="EMBL" id="SEG31063.1"/>
    </source>
</evidence>
<evidence type="ECO:0000313" key="8">
    <source>
        <dbReference type="Proteomes" id="UP000236754"/>
    </source>
</evidence>
<feature type="domain" description="HTH tetR-type" evidence="6">
    <location>
        <begin position="42"/>
        <end position="101"/>
    </location>
</feature>
<evidence type="ECO:0000256" key="5">
    <source>
        <dbReference type="SAM" id="MobiDB-lite"/>
    </source>
</evidence>
<keyword evidence="2 4" id="KW-0238">DNA-binding</keyword>